<name>A0A382KUG0_9ZZZZ</name>
<evidence type="ECO:0000313" key="1">
    <source>
        <dbReference type="EMBL" id="SVC27929.1"/>
    </source>
</evidence>
<protein>
    <submittedName>
        <fullName evidence="1">Uncharacterized protein</fullName>
    </submittedName>
</protein>
<dbReference type="AlphaFoldDB" id="A0A382KUG0"/>
<proteinExistence type="predicted"/>
<dbReference type="EMBL" id="UINC01082817">
    <property type="protein sequence ID" value="SVC27929.1"/>
    <property type="molecule type" value="Genomic_DNA"/>
</dbReference>
<accession>A0A382KUG0</accession>
<reference evidence="1" key="1">
    <citation type="submission" date="2018-05" db="EMBL/GenBank/DDBJ databases">
        <authorList>
            <person name="Lanie J.A."/>
            <person name="Ng W.-L."/>
            <person name="Kazmierczak K.M."/>
            <person name="Andrzejewski T.M."/>
            <person name="Davidsen T.M."/>
            <person name="Wayne K.J."/>
            <person name="Tettelin H."/>
            <person name="Glass J.I."/>
            <person name="Rusch D."/>
            <person name="Podicherti R."/>
            <person name="Tsui H.-C.T."/>
            <person name="Winkler M.E."/>
        </authorList>
    </citation>
    <scope>NUCLEOTIDE SEQUENCE</scope>
</reference>
<sequence>MVSKKNSVDGTKFQAGKRTPLIFRFVSEDPIT</sequence>
<organism evidence="1">
    <name type="scientific">marine metagenome</name>
    <dbReference type="NCBI Taxonomy" id="408172"/>
    <lineage>
        <taxon>unclassified sequences</taxon>
        <taxon>metagenomes</taxon>
        <taxon>ecological metagenomes</taxon>
    </lineage>
</organism>
<gene>
    <name evidence="1" type="ORF">METZ01_LOCUS280783</name>
</gene>